<gene>
    <name evidence="3" type="ORF">KIK155_LOCUS10188</name>
    <name evidence="4" type="ORF">TOA249_LOCUS19795</name>
</gene>
<dbReference type="EMBL" id="CAJOBS010001574">
    <property type="protein sequence ID" value="CAF4742721.1"/>
    <property type="molecule type" value="Genomic_DNA"/>
</dbReference>
<dbReference type="AlphaFoldDB" id="A0A818C2N8"/>
<name>A0A818C2N8_9BILA</name>
<reference evidence="3" key="1">
    <citation type="submission" date="2021-02" db="EMBL/GenBank/DDBJ databases">
        <authorList>
            <person name="Nowell W R."/>
        </authorList>
    </citation>
    <scope>NUCLEOTIDE SEQUENCE</scope>
</reference>
<evidence type="ECO:0000313" key="3">
    <source>
        <dbReference type="EMBL" id="CAF3423749.1"/>
    </source>
</evidence>
<dbReference type="InterPro" id="IPR001258">
    <property type="entry name" value="NHL_repeat"/>
</dbReference>
<sequence>MTSKLELNQCSTCQKSSGKCMCDGCKNYFCMKHFEQHRQQLSIKFDDEIAKTHDELREQINRINQSSVSTSEFFNEIDRWETVTVEKIHKAANQARRQLTQLFTRDKDTLAKEFGMITKEIRDRREEDNFDENDIERIRQTINQLKISLKQFIQPTKTIIVTNDRIDWNRFIYVENEHNRVATLRSNSTDIHLDAEWVQNSITVAGGNGQGREMNQLFYSWGLYVNDEQTIFVADTSNHRIMEWKYGAMNGQVVAGGNRQGNGTHQLNNPYDHEVRRYSIGDTEGTVVAGGRGKGNRLDQLANPYYVFVDRDHSVYVSDHGNHRVMKWKEDAKQGIVVAGGQGSGDDLTQLSNPRGIFVDELDTVYVADGGNHRIMRWPKEATQGCVIAGGNDSGGKSNQLNNPVGLSIDRHGNLYVVDKNNSRVQKFNIDSNS</sequence>
<dbReference type="PANTHER" id="PTHR24104:SF25">
    <property type="entry name" value="PROTEIN LIN-41"/>
    <property type="match status" value="1"/>
</dbReference>
<dbReference type="SUPFAM" id="SSF101898">
    <property type="entry name" value="NHL repeat"/>
    <property type="match status" value="1"/>
</dbReference>
<dbReference type="GO" id="GO:0043161">
    <property type="term" value="P:proteasome-mediated ubiquitin-dependent protein catabolic process"/>
    <property type="evidence" value="ECO:0007669"/>
    <property type="project" value="TreeGrafter"/>
</dbReference>
<dbReference type="PROSITE" id="PS51125">
    <property type="entry name" value="NHL"/>
    <property type="match status" value="1"/>
</dbReference>
<organism evidence="3 5">
    <name type="scientific">Rotaria socialis</name>
    <dbReference type="NCBI Taxonomy" id="392032"/>
    <lineage>
        <taxon>Eukaryota</taxon>
        <taxon>Metazoa</taxon>
        <taxon>Spiralia</taxon>
        <taxon>Gnathifera</taxon>
        <taxon>Rotifera</taxon>
        <taxon>Eurotatoria</taxon>
        <taxon>Bdelloidea</taxon>
        <taxon>Philodinida</taxon>
        <taxon>Philodinidae</taxon>
        <taxon>Rotaria</taxon>
    </lineage>
</organism>
<dbReference type="Proteomes" id="UP000663865">
    <property type="component" value="Unassembled WGS sequence"/>
</dbReference>
<evidence type="ECO:0000256" key="2">
    <source>
        <dbReference type="PROSITE-ProRule" id="PRU00504"/>
    </source>
</evidence>
<evidence type="ECO:0000313" key="5">
    <source>
        <dbReference type="Proteomes" id="UP000663865"/>
    </source>
</evidence>
<feature type="repeat" description="NHL" evidence="2">
    <location>
        <begin position="400"/>
        <end position="431"/>
    </location>
</feature>
<dbReference type="Proteomes" id="UP000663838">
    <property type="component" value="Unassembled WGS sequence"/>
</dbReference>
<dbReference type="InterPro" id="IPR050952">
    <property type="entry name" value="TRIM-NHL_E3_ligases"/>
</dbReference>
<dbReference type="EMBL" id="CAJNYV010001467">
    <property type="protein sequence ID" value="CAF3423749.1"/>
    <property type="molecule type" value="Genomic_DNA"/>
</dbReference>
<dbReference type="Pfam" id="PF01436">
    <property type="entry name" value="NHL"/>
    <property type="match status" value="2"/>
</dbReference>
<keyword evidence="1" id="KW-0677">Repeat</keyword>
<dbReference type="GO" id="GO:0000209">
    <property type="term" value="P:protein polyubiquitination"/>
    <property type="evidence" value="ECO:0007669"/>
    <property type="project" value="TreeGrafter"/>
</dbReference>
<dbReference type="InterPro" id="IPR011042">
    <property type="entry name" value="6-blade_b-propeller_TolB-like"/>
</dbReference>
<comment type="caution">
    <text evidence="3">The sequence shown here is derived from an EMBL/GenBank/DDBJ whole genome shotgun (WGS) entry which is preliminary data.</text>
</comment>
<protein>
    <submittedName>
        <fullName evidence="3">Uncharacterized protein</fullName>
    </submittedName>
</protein>
<dbReference type="GO" id="GO:0008270">
    <property type="term" value="F:zinc ion binding"/>
    <property type="evidence" value="ECO:0007669"/>
    <property type="project" value="UniProtKB-KW"/>
</dbReference>
<evidence type="ECO:0000313" key="4">
    <source>
        <dbReference type="EMBL" id="CAF4742721.1"/>
    </source>
</evidence>
<proteinExistence type="predicted"/>
<dbReference type="CDD" id="cd05819">
    <property type="entry name" value="NHL"/>
    <property type="match status" value="1"/>
</dbReference>
<dbReference type="PANTHER" id="PTHR24104">
    <property type="entry name" value="E3 UBIQUITIN-PROTEIN LIGASE NHLRC1-RELATED"/>
    <property type="match status" value="1"/>
</dbReference>
<dbReference type="GO" id="GO:0061630">
    <property type="term" value="F:ubiquitin protein ligase activity"/>
    <property type="evidence" value="ECO:0007669"/>
    <property type="project" value="TreeGrafter"/>
</dbReference>
<dbReference type="Gene3D" id="2.120.10.30">
    <property type="entry name" value="TolB, C-terminal domain"/>
    <property type="match status" value="2"/>
</dbReference>
<accession>A0A818C2N8</accession>
<evidence type="ECO:0000256" key="1">
    <source>
        <dbReference type="ARBA" id="ARBA00022737"/>
    </source>
</evidence>